<sequence length="252" mass="28701">MPPPRGRRGANCAMTRRGGRGARWSGRGGDKGHAARVNKAYLFLRYCDSAWTPSKSTLCWLRRPGREREWQWQWQWHCSPRVRRALEPSRAPAHAFVASAFALCVAVLDAACFAFAFVCRLFIEPTSQPGKASEQQQVPGLRSPHPAWAEVRAHTPCPATMAFRFCFQLRSIRSAFEHHQPAVRFRSRLLAFCKRRDDPCPLESRHLFRLTSDHEWLLASEPWTVTGIAGNVRHHNYKVRDHTAVALTSYAG</sequence>
<organism evidence="3">
    <name type="scientific">Saccharum officinarum</name>
    <name type="common">Sugarcane</name>
    <dbReference type="NCBI Taxonomy" id="4547"/>
    <lineage>
        <taxon>Eukaryota</taxon>
        <taxon>Viridiplantae</taxon>
        <taxon>Streptophyta</taxon>
        <taxon>Embryophyta</taxon>
        <taxon>Tracheophyta</taxon>
        <taxon>Spermatophyta</taxon>
        <taxon>Magnoliopsida</taxon>
        <taxon>Liliopsida</taxon>
        <taxon>Poales</taxon>
        <taxon>Poaceae</taxon>
        <taxon>PACMAD clade</taxon>
        <taxon>Panicoideae</taxon>
        <taxon>Andropogonodae</taxon>
        <taxon>Andropogoneae</taxon>
        <taxon>Saccharinae</taxon>
        <taxon>Saccharum</taxon>
        <taxon>Saccharum officinarum species complex</taxon>
    </lineage>
</organism>
<dbReference type="AlphaFoldDB" id="A0A678TGW8"/>
<accession>A0A678TGW8</accession>
<protein>
    <submittedName>
        <fullName evidence="3">Uncharacterized protein</fullName>
    </submittedName>
</protein>
<dbReference type="EMBL" id="MH182501">
    <property type="protein sequence ID" value="AWA44599.1"/>
    <property type="molecule type" value="Genomic_DNA"/>
</dbReference>
<feature type="region of interest" description="Disordered" evidence="1">
    <location>
        <begin position="1"/>
        <end position="32"/>
    </location>
</feature>
<evidence type="ECO:0000256" key="1">
    <source>
        <dbReference type="SAM" id="MobiDB-lite"/>
    </source>
</evidence>
<name>A0A678TGW8_SACOF</name>
<evidence type="ECO:0000256" key="2">
    <source>
        <dbReference type="SAM" id="Phobius"/>
    </source>
</evidence>
<keyword evidence="2" id="KW-0472">Membrane</keyword>
<reference evidence="3" key="1">
    <citation type="submission" date="2018-04" db="EMBL/GenBank/DDBJ databases">
        <title>Comparative Analysis of Homologous Sequences of Saccharum officinarum and Saccharum spontaneum Reveals Independent Polyploidization Events.</title>
        <authorList>
            <person name="Sharma A."/>
            <person name="Song J."/>
            <person name="Lin Q."/>
            <person name="Singh R."/>
            <person name="Ramos N."/>
            <person name="Wang K."/>
            <person name="Zhang J."/>
            <person name="Ming R."/>
            <person name="Yu Q."/>
        </authorList>
    </citation>
    <scope>NUCLEOTIDE SEQUENCE</scope>
</reference>
<keyword evidence="2" id="KW-1133">Transmembrane helix</keyword>
<keyword evidence="2" id="KW-0812">Transmembrane</keyword>
<gene>
    <name evidence="3" type="ORF">SO77L24_000010</name>
</gene>
<feature type="transmembrane region" description="Helical" evidence="2">
    <location>
        <begin position="93"/>
        <end position="118"/>
    </location>
</feature>
<proteinExistence type="predicted"/>
<evidence type="ECO:0000313" key="3">
    <source>
        <dbReference type="EMBL" id="AWA44599.1"/>
    </source>
</evidence>